<feature type="compositionally biased region" description="Polar residues" evidence="1">
    <location>
        <begin position="165"/>
        <end position="175"/>
    </location>
</feature>
<name>A0A914QSG9_9BILA</name>
<evidence type="ECO:0000313" key="2">
    <source>
        <dbReference type="Proteomes" id="UP000887578"/>
    </source>
</evidence>
<evidence type="ECO:0000256" key="1">
    <source>
        <dbReference type="SAM" id="MobiDB-lite"/>
    </source>
</evidence>
<keyword evidence="2" id="KW-1185">Reference proteome</keyword>
<accession>A0A914QSG9</accession>
<proteinExistence type="predicted"/>
<feature type="compositionally biased region" description="Basic and acidic residues" evidence="1">
    <location>
        <begin position="50"/>
        <end position="70"/>
    </location>
</feature>
<sequence>MTPVPIYKAKNKEFCQKHRPRPAGFFIPENTELFHLRGCRFKRHPQFDGYHHDGHRGGSRFEEREYERSRYGGRHGGGGYEERGFERHHHGGHGGGFGGRHGGGFEEREYERTRYGGEHGFDRHGDRGYGIGGGRGGIGGIRGGGLGPRDVGSSTITETRGPLGNTHTSVVTSKVSPPHFG</sequence>
<feature type="region of interest" description="Disordered" evidence="1">
    <location>
        <begin position="50"/>
        <end position="105"/>
    </location>
</feature>
<feature type="region of interest" description="Disordered" evidence="1">
    <location>
        <begin position="141"/>
        <end position="181"/>
    </location>
</feature>
<protein>
    <submittedName>
        <fullName evidence="3">Uncharacterized protein</fullName>
    </submittedName>
</protein>
<organism evidence="2 3">
    <name type="scientific">Panagrolaimus davidi</name>
    <dbReference type="NCBI Taxonomy" id="227884"/>
    <lineage>
        <taxon>Eukaryota</taxon>
        <taxon>Metazoa</taxon>
        <taxon>Ecdysozoa</taxon>
        <taxon>Nematoda</taxon>
        <taxon>Chromadorea</taxon>
        <taxon>Rhabditida</taxon>
        <taxon>Tylenchina</taxon>
        <taxon>Panagrolaimomorpha</taxon>
        <taxon>Panagrolaimoidea</taxon>
        <taxon>Panagrolaimidae</taxon>
        <taxon>Panagrolaimus</taxon>
    </lineage>
</organism>
<dbReference type="AlphaFoldDB" id="A0A914QSG9"/>
<evidence type="ECO:0000313" key="3">
    <source>
        <dbReference type="WBParaSite" id="PDA_v2.g67.t1"/>
    </source>
</evidence>
<reference evidence="3" key="1">
    <citation type="submission" date="2022-11" db="UniProtKB">
        <authorList>
            <consortium name="WormBaseParasite"/>
        </authorList>
    </citation>
    <scope>IDENTIFICATION</scope>
</reference>
<dbReference type="Proteomes" id="UP000887578">
    <property type="component" value="Unplaced"/>
</dbReference>
<feature type="compositionally biased region" description="Gly residues" evidence="1">
    <location>
        <begin position="93"/>
        <end position="102"/>
    </location>
</feature>
<dbReference type="WBParaSite" id="PDA_v2.g67.t1">
    <property type="protein sequence ID" value="PDA_v2.g67.t1"/>
    <property type="gene ID" value="PDA_v2.g67"/>
</dbReference>